<evidence type="ECO:0000256" key="5">
    <source>
        <dbReference type="ARBA" id="ARBA00022692"/>
    </source>
</evidence>
<evidence type="ECO:0000256" key="8">
    <source>
        <dbReference type="RuleBase" id="RU003346"/>
    </source>
</evidence>
<dbReference type="PROSITE" id="PS50850">
    <property type="entry name" value="MFS"/>
    <property type="match status" value="1"/>
</dbReference>
<proteinExistence type="inferred from homology"/>
<dbReference type="RefSeq" id="XP_013273978.1">
    <property type="nucleotide sequence ID" value="XM_013418524.1"/>
</dbReference>
<evidence type="ECO:0000256" key="6">
    <source>
        <dbReference type="ARBA" id="ARBA00022989"/>
    </source>
</evidence>
<dbReference type="Proteomes" id="UP000053617">
    <property type="component" value="Unassembled WGS sequence"/>
</dbReference>
<evidence type="ECO:0000313" key="11">
    <source>
        <dbReference type="EMBL" id="KIX06842.1"/>
    </source>
</evidence>
<evidence type="ECO:0000256" key="4">
    <source>
        <dbReference type="ARBA" id="ARBA00022597"/>
    </source>
</evidence>
<dbReference type="GO" id="GO:0016020">
    <property type="term" value="C:membrane"/>
    <property type="evidence" value="ECO:0007669"/>
    <property type="project" value="UniProtKB-SubCell"/>
</dbReference>
<protein>
    <recommendedName>
        <fullName evidence="10">Major facilitator superfamily (MFS) profile domain-containing protein</fullName>
    </recommendedName>
</protein>
<dbReference type="FunFam" id="1.20.1250.20:FF:000254">
    <property type="entry name" value="MAL31p Maltose permease"/>
    <property type="match status" value="1"/>
</dbReference>
<dbReference type="OrthoDB" id="6612291at2759"/>
<dbReference type="NCBIfam" id="TIGR00879">
    <property type="entry name" value="SP"/>
    <property type="match status" value="1"/>
</dbReference>
<feature type="transmembrane region" description="Helical" evidence="9">
    <location>
        <begin position="243"/>
        <end position="266"/>
    </location>
</feature>
<dbReference type="GO" id="GO:0005351">
    <property type="term" value="F:carbohydrate:proton symporter activity"/>
    <property type="evidence" value="ECO:0007669"/>
    <property type="project" value="TreeGrafter"/>
</dbReference>
<gene>
    <name evidence="11" type="ORF">Z518_04818</name>
</gene>
<feature type="transmembrane region" description="Helical" evidence="9">
    <location>
        <begin position="372"/>
        <end position="391"/>
    </location>
</feature>
<feature type="transmembrane region" description="Helical" evidence="9">
    <location>
        <begin position="398"/>
        <end position="419"/>
    </location>
</feature>
<dbReference type="Pfam" id="PF00083">
    <property type="entry name" value="Sugar_tr"/>
    <property type="match status" value="1"/>
</dbReference>
<feature type="transmembrane region" description="Helical" evidence="9">
    <location>
        <begin position="500"/>
        <end position="516"/>
    </location>
</feature>
<keyword evidence="3 8" id="KW-0813">Transport</keyword>
<dbReference type="VEuPathDB" id="FungiDB:Z518_04818"/>
<dbReference type="PANTHER" id="PTHR48022:SF5">
    <property type="entry name" value="ALPHA-GLUCOSIDES PERMEASE MPH2-RELATED"/>
    <property type="match status" value="1"/>
</dbReference>
<dbReference type="InterPro" id="IPR050360">
    <property type="entry name" value="MFS_Sugar_Transporters"/>
</dbReference>
<name>A0A0D2FWZ1_9EURO</name>
<keyword evidence="5 9" id="KW-0812">Transmembrane</keyword>
<comment type="subcellular location">
    <subcellularLocation>
        <location evidence="1">Membrane</location>
        <topology evidence="1">Multi-pass membrane protein</topology>
    </subcellularLocation>
</comment>
<dbReference type="EMBL" id="KN847477">
    <property type="protein sequence ID" value="KIX06842.1"/>
    <property type="molecule type" value="Genomic_DNA"/>
</dbReference>
<evidence type="ECO:0000256" key="7">
    <source>
        <dbReference type="ARBA" id="ARBA00023136"/>
    </source>
</evidence>
<accession>A0A0D2FWZ1</accession>
<evidence type="ECO:0000256" key="9">
    <source>
        <dbReference type="SAM" id="Phobius"/>
    </source>
</evidence>
<organism evidence="11 12">
    <name type="scientific">Rhinocladiella mackenziei CBS 650.93</name>
    <dbReference type="NCBI Taxonomy" id="1442369"/>
    <lineage>
        <taxon>Eukaryota</taxon>
        <taxon>Fungi</taxon>
        <taxon>Dikarya</taxon>
        <taxon>Ascomycota</taxon>
        <taxon>Pezizomycotina</taxon>
        <taxon>Eurotiomycetes</taxon>
        <taxon>Chaetothyriomycetidae</taxon>
        <taxon>Chaetothyriales</taxon>
        <taxon>Herpotrichiellaceae</taxon>
        <taxon>Rhinocladiella</taxon>
    </lineage>
</organism>
<feature type="transmembrane region" description="Helical" evidence="9">
    <location>
        <begin position="471"/>
        <end position="488"/>
    </location>
</feature>
<dbReference type="InterPro" id="IPR020846">
    <property type="entry name" value="MFS_dom"/>
</dbReference>
<dbReference type="GeneID" id="25292889"/>
<sequence length="572" mass="63503">MDITTDKNGVSNVEHSSVVAALPPDTGTIVANDSTFRHLSTSVPNLAEVTRNAKSATNLQHSQGVLESIKRYPKAVMFSMALSLCLVMEGYDLALLQNFYGLPQFNRKFGVRVGDTDDYQLTSSWQSGLQNGAQVGQIAGLAIAGAIADHVGYKKTLLGAQFLMICFIFLFFFAQNVGMLFAAEFLCGLPWGAFQTLTTTYAADVTPIALRPILTTFVNMCWVIGQLLSTAILRGLLKREDDWAWRIPFAIQWVWPAPIIICILFAPESPYWLARHDRIDKARNSLRRLTSKRVNEEELEMSLAMIAHTNELEKSAGAGTTYFDCFKGTNLRRTEIACVTWIAQVGCGLWFGLSVVYFLQRAGFDPEQSFDFGIGLSGVALFGTLCAWFIMSKVGRRTLYLTGLGTMFTLLLIIGFLGIPEIKPAYGYASGALLMVFMFTYDLTVGPVCYSLVAEIPSTRLRIKTAVLARNCYNVAALCANFLNPPILNPTAWNLRGKGGFVWCGFCFLVLVWSFFRLPEPKGRSPAELDVLFEHNISARKFKNFSPDPFRSDHLKVTSDDVQSENIHDKMG</sequence>
<dbReference type="InterPro" id="IPR005828">
    <property type="entry name" value="MFS_sugar_transport-like"/>
</dbReference>
<comment type="similarity">
    <text evidence="2 8">Belongs to the major facilitator superfamily. Sugar transporter (TC 2.A.1.1) family.</text>
</comment>
<evidence type="ECO:0000256" key="2">
    <source>
        <dbReference type="ARBA" id="ARBA00010992"/>
    </source>
</evidence>
<keyword evidence="4" id="KW-0762">Sugar transport</keyword>
<dbReference type="InterPro" id="IPR003663">
    <property type="entry name" value="Sugar/inositol_transpt"/>
</dbReference>
<dbReference type="SUPFAM" id="SSF103473">
    <property type="entry name" value="MFS general substrate transporter"/>
    <property type="match status" value="1"/>
</dbReference>
<feature type="transmembrane region" description="Helical" evidence="9">
    <location>
        <begin position="162"/>
        <end position="183"/>
    </location>
</feature>
<evidence type="ECO:0000256" key="1">
    <source>
        <dbReference type="ARBA" id="ARBA00004141"/>
    </source>
</evidence>
<dbReference type="Gene3D" id="1.20.1250.20">
    <property type="entry name" value="MFS general substrate transporter like domains"/>
    <property type="match status" value="1"/>
</dbReference>
<keyword evidence="6 9" id="KW-1133">Transmembrane helix</keyword>
<dbReference type="PANTHER" id="PTHR48022">
    <property type="entry name" value="PLASTIDIC GLUCOSE TRANSPORTER 4"/>
    <property type="match status" value="1"/>
</dbReference>
<reference evidence="11 12" key="1">
    <citation type="submission" date="2015-01" db="EMBL/GenBank/DDBJ databases">
        <title>The Genome Sequence of Rhinocladiella mackenzie CBS 650.93.</title>
        <authorList>
            <consortium name="The Broad Institute Genomics Platform"/>
            <person name="Cuomo C."/>
            <person name="de Hoog S."/>
            <person name="Gorbushina A."/>
            <person name="Stielow B."/>
            <person name="Teixiera M."/>
            <person name="Abouelleil A."/>
            <person name="Chapman S.B."/>
            <person name="Priest M."/>
            <person name="Young S.K."/>
            <person name="Wortman J."/>
            <person name="Nusbaum C."/>
            <person name="Birren B."/>
        </authorList>
    </citation>
    <scope>NUCLEOTIDE SEQUENCE [LARGE SCALE GENOMIC DNA]</scope>
    <source>
        <strain evidence="11 12">CBS 650.93</strain>
    </source>
</reference>
<evidence type="ECO:0000259" key="10">
    <source>
        <dbReference type="PROSITE" id="PS50850"/>
    </source>
</evidence>
<keyword evidence="7 9" id="KW-0472">Membrane</keyword>
<evidence type="ECO:0000256" key="3">
    <source>
        <dbReference type="ARBA" id="ARBA00022448"/>
    </source>
</evidence>
<dbReference type="InterPro" id="IPR036259">
    <property type="entry name" value="MFS_trans_sf"/>
</dbReference>
<feature type="domain" description="Major facilitator superfamily (MFS) profile" evidence="10">
    <location>
        <begin position="78"/>
        <end position="522"/>
    </location>
</feature>
<keyword evidence="12" id="KW-1185">Reference proteome</keyword>
<dbReference type="HOGENOM" id="CLU_001265_11_5_1"/>
<dbReference type="AlphaFoldDB" id="A0A0D2FWZ1"/>
<evidence type="ECO:0000313" key="12">
    <source>
        <dbReference type="Proteomes" id="UP000053617"/>
    </source>
</evidence>
<feature type="transmembrane region" description="Helical" evidence="9">
    <location>
        <begin position="425"/>
        <end position="450"/>
    </location>
</feature>
<feature type="transmembrane region" description="Helical" evidence="9">
    <location>
        <begin position="336"/>
        <end position="360"/>
    </location>
</feature>